<dbReference type="AlphaFoldDB" id="A0A8H5HLZ4"/>
<dbReference type="FunFam" id="2.130.10.10:FF:000228">
    <property type="entry name" value="COMPASS-like H3K4 histone methylase component WDR5A"/>
    <property type="match status" value="1"/>
</dbReference>
<dbReference type="InterPro" id="IPR015943">
    <property type="entry name" value="WD40/YVTN_repeat-like_dom_sf"/>
</dbReference>
<dbReference type="InterPro" id="IPR059122">
    <property type="entry name" value="Beta-prop_WDR5-like"/>
</dbReference>
<reference evidence="6 7" key="1">
    <citation type="journal article" date="2020" name="ISME J.">
        <title>Uncovering the hidden diversity of litter-decomposition mechanisms in mushroom-forming fungi.</title>
        <authorList>
            <person name="Floudas D."/>
            <person name="Bentzer J."/>
            <person name="Ahren D."/>
            <person name="Johansson T."/>
            <person name="Persson P."/>
            <person name="Tunlid A."/>
        </authorList>
    </citation>
    <scope>NUCLEOTIDE SEQUENCE [LARGE SCALE GENOMIC DNA]</scope>
    <source>
        <strain evidence="6 7">CBS 661.87</strain>
    </source>
</reference>
<keyword evidence="7" id="KW-1185">Reference proteome</keyword>
<dbReference type="PROSITE" id="PS50294">
    <property type="entry name" value="WD_REPEATS_REGION"/>
    <property type="match status" value="5"/>
</dbReference>
<keyword evidence="1 3" id="KW-0853">WD repeat</keyword>
<evidence type="ECO:0000256" key="4">
    <source>
        <dbReference type="SAM" id="MobiDB-lite"/>
    </source>
</evidence>
<dbReference type="PROSITE" id="PS50082">
    <property type="entry name" value="WD_REPEATS_2"/>
    <property type="match status" value="7"/>
</dbReference>
<evidence type="ECO:0000256" key="3">
    <source>
        <dbReference type="PROSITE-ProRule" id="PRU00221"/>
    </source>
</evidence>
<evidence type="ECO:0000256" key="1">
    <source>
        <dbReference type="ARBA" id="ARBA00022574"/>
    </source>
</evidence>
<comment type="caution">
    <text evidence="6">The sequence shown here is derived from an EMBL/GenBank/DDBJ whole genome shotgun (WGS) entry which is preliminary data.</text>
</comment>
<feature type="domain" description="WDR5-like beta-propeller" evidence="5">
    <location>
        <begin position="198"/>
        <end position="370"/>
    </location>
</feature>
<feature type="repeat" description="WD" evidence="3">
    <location>
        <begin position="206"/>
        <end position="247"/>
    </location>
</feature>
<dbReference type="PROSITE" id="PS00678">
    <property type="entry name" value="WD_REPEATS_1"/>
    <property type="match status" value="1"/>
</dbReference>
<feature type="repeat" description="WD" evidence="3">
    <location>
        <begin position="62"/>
        <end position="103"/>
    </location>
</feature>
<dbReference type="Proteomes" id="UP000565441">
    <property type="component" value="Unassembled WGS sequence"/>
</dbReference>
<dbReference type="CDD" id="cd00200">
    <property type="entry name" value="WD40"/>
    <property type="match status" value="1"/>
</dbReference>
<dbReference type="EMBL" id="JAACJP010000003">
    <property type="protein sequence ID" value="KAF5385803.1"/>
    <property type="molecule type" value="Genomic_DNA"/>
</dbReference>
<protein>
    <recommendedName>
        <fullName evidence="5">WDR5-like beta-propeller domain-containing protein</fullName>
    </recommendedName>
</protein>
<dbReference type="GO" id="GO:0048188">
    <property type="term" value="C:Set1C/COMPASS complex"/>
    <property type="evidence" value="ECO:0007669"/>
    <property type="project" value="TreeGrafter"/>
</dbReference>
<name>A0A8H5HLZ4_9AGAR</name>
<feature type="repeat" description="WD" evidence="3">
    <location>
        <begin position="104"/>
        <end position="140"/>
    </location>
</feature>
<dbReference type="PRINTS" id="PR00320">
    <property type="entry name" value="GPROTEINBRPT"/>
</dbReference>
<feature type="repeat" description="WD" evidence="3">
    <location>
        <begin position="310"/>
        <end position="335"/>
    </location>
</feature>
<feature type="compositionally biased region" description="Pro residues" evidence="4">
    <location>
        <begin position="33"/>
        <end position="47"/>
    </location>
</feature>
<gene>
    <name evidence="6" type="ORF">D9615_002196</name>
</gene>
<dbReference type="SUPFAM" id="SSF50978">
    <property type="entry name" value="WD40 repeat-like"/>
    <property type="match status" value="1"/>
</dbReference>
<evidence type="ECO:0000259" key="5">
    <source>
        <dbReference type="Pfam" id="PF25175"/>
    </source>
</evidence>
<organism evidence="6 7">
    <name type="scientific">Tricholomella constricta</name>
    <dbReference type="NCBI Taxonomy" id="117010"/>
    <lineage>
        <taxon>Eukaryota</taxon>
        <taxon>Fungi</taxon>
        <taxon>Dikarya</taxon>
        <taxon>Basidiomycota</taxon>
        <taxon>Agaricomycotina</taxon>
        <taxon>Agaricomycetes</taxon>
        <taxon>Agaricomycetidae</taxon>
        <taxon>Agaricales</taxon>
        <taxon>Tricholomatineae</taxon>
        <taxon>Lyophyllaceae</taxon>
        <taxon>Tricholomella</taxon>
    </lineage>
</organism>
<evidence type="ECO:0000256" key="2">
    <source>
        <dbReference type="ARBA" id="ARBA00022737"/>
    </source>
</evidence>
<keyword evidence="2" id="KW-0677">Repeat</keyword>
<dbReference type="InterPro" id="IPR036322">
    <property type="entry name" value="WD40_repeat_dom_sf"/>
</dbReference>
<feature type="repeat" description="WD" evidence="3">
    <location>
        <begin position="336"/>
        <end position="366"/>
    </location>
</feature>
<evidence type="ECO:0000313" key="6">
    <source>
        <dbReference type="EMBL" id="KAF5385803.1"/>
    </source>
</evidence>
<dbReference type="Pfam" id="PF25175">
    <property type="entry name" value="Beta-prop_WDR5"/>
    <property type="match status" value="1"/>
</dbReference>
<dbReference type="SMART" id="SM00320">
    <property type="entry name" value="WD40"/>
    <property type="match status" value="7"/>
</dbReference>
<feature type="repeat" description="WD" evidence="3">
    <location>
        <begin position="146"/>
        <end position="187"/>
    </location>
</feature>
<dbReference type="Pfam" id="PF00400">
    <property type="entry name" value="WD40"/>
    <property type="match status" value="3"/>
</dbReference>
<dbReference type="Gene3D" id="2.130.10.10">
    <property type="entry name" value="YVTN repeat-like/Quinoprotein amine dehydrogenase"/>
    <property type="match status" value="1"/>
</dbReference>
<accession>A0A8H5HLZ4</accession>
<feature type="repeat" description="WD" evidence="3">
    <location>
        <begin position="249"/>
        <end position="290"/>
    </location>
</feature>
<dbReference type="InterPro" id="IPR019775">
    <property type="entry name" value="WD40_repeat_CS"/>
</dbReference>
<proteinExistence type="predicted"/>
<feature type="region of interest" description="Disordered" evidence="4">
    <location>
        <begin position="1"/>
        <end position="49"/>
    </location>
</feature>
<dbReference type="OrthoDB" id="674604at2759"/>
<dbReference type="InterPro" id="IPR020472">
    <property type="entry name" value="WD40_PAC1"/>
</dbReference>
<dbReference type="GO" id="GO:0042393">
    <property type="term" value="F:histone binding"/>
    <property type="evidence" value="ECO:0007669"/>
    <property type="project" value="TreeGrafter"/>
</dbReference>
<dbReference type="InterPro" id="IPR001680">
    <property type="entry name" value="WD40_rpt"/>
</dbReference>
<evidence type="ECO:0000313" key="7">
    <source>
        <dbReference type="Proteomes" id="UP000565441"/>
    </source>
</evidence>
<dbReference type="PANTHER" id="PTHR22847">
    <property type="entry name" value="WD40 REPEAT PROTEIN"/>
    <property type="match status" value="1"/>
</dbReference>
<sequence length="378" mass="41579">MDPLAGMDDSSTDDDSASQTTEDDPQVPDHQAAPPPPPPTIAPPVPAAIPRERPNYKLVHTLRGHTMSISAVKFSPDGKLLASCGAEKVVKIWSPETGEFLRNLTGHTRGLSDVAWSSDSVYLASASDDTTIRIWDVETGLTHKHLKGHTKWVFCLNYNFASNLLVSGGCEGDVRIWNVAEGLALFRFSNEFVLNHLWAGKCMKTLHAHLDYVTAVHFNRDATLIVSCALDGLIRIWNTIDGQCLKTLAEGHDAICQHVQFSPNSKYILSTAHDSAIRLWDYQTTRCLKTYTGHVNSKYCISACFSVTGGKWIVAGSEDHKAYIWDLQTRQIVQVLEGHNDVVVAVATHPTQNTIVTGSIDTDLTIRIWSDHGPKRGG</sequence>
<feature type="compositionally biased region" description="Acidic residues" evidence="4">
    <location>
        <begin position="10"/>
        <end position="26"/>
    </location>
</feature>
<dbReference type="PANTHER" id="PTHR22847:SF637">
    <property type="entry name" value="WD REPEAT DOMAIN 5B"/>
    <property type="match status" value="1"/>
</dbReference>